<dbReference type="Proteomes" id="UP000192042">
    <property type="component" value="Chromosome I"/>
</dbReference>
<keyword evidence="4" id="KW-0143">Chaperone</keyword>
<gene>
    <name evidence="6" type="ORF">NSJP_2025</name>
</gene>
<name>A0A1W1I5A3_9BACT</name>
<dbReference type="Pfam" id="PF13624">
    <property type="entry name" value="SurA_N_3"/>
    <property type="match status" value="1"/>
</dbReference>
<accession>A0A1W1I5A3</accession>
<keyword evidence="5" id="KW-1133">Transmembrane helix</keyword>
<dbReference type="OrthoDB" id="9812372at2"/>
<proteinExistence type="predicted"/>
<dbReference type="InterPro" id="IPR027304">
    <property type="entry name" value="Trigger_fact/SurA_dom_sf"/>
</dbReference>
<comment type="subcellular location">
    <subcellularLocation>
        <location evidence="1">Cell membrane</location>
    </subcellularLocation>
</comment>
<dbReference type="EC" id="5.2.1.8" evidence="6"/>
<dbReference type="STRING" id="1325564.NSJP_2025"/>
<feature type="transmembrane region" description="Helical" evidence="5">
    <location>
        <begin position="12"/>
        <end position="36"/>
    </location>
</feature>
<dbReference type="AlphaFoldDB" id="A0A1W1I5A3"/>
<sequence length="232" mass="26253">MIKLMREASHSYPWLLKSIMGILAIAFVITMGWWGFGEQRGSVVAAVGDLTVSHDEFRRAYENSYRFYKDKLPGEFKDETIKQVVVEQLIDNRVWLVAAKNMGLTVSNEDLRDAIMQIPEFQKNGAFDPDLYQRLLAANHLTPSLFESIEAKELLGNRARMMISEAVTLTPAELAEAQALVIRQPESDPSKAAAAKDRAMQDVLFQKQQRALMAYTQSLKAIIPITIHRELL</sequence>
<keyword evidence="2" id="KW-1003">Cell membrane</keyword>
<evidence type="ECO:0000256" key="5">
    <source>
        <dbReference type="SAM" id="Phobius"/>
    </source>
</evidence>
<evidence type="ECO:0000256" key="3">
    <source>
        <dbReference type="ARBA" id="ARBA00023136"/>
    </source>
</evidence>
<dbReference type="Gene3D" id="1.10.4030.10">
    <property type="entry name" value="Porin chaperone SurA, peptide-binding domain"/>
    <property type="match status" value="1"/>
</dbReference>
<organism evidence="6 7">
    <name type="scientific">Nitrospira japonica</name>
    <dbReference type="NCBI Taxonomy" id="1325564"/>
    <lineage>
        <taxon>Bacteria</taxon>
        <taxon>Pseudomonadati</taxon>
        <taxon>Nitrospirota</taxon>
        <taxon>Nitrospiria</taxon>
        <taxon>Nitrospirales</taxon>
        <taxon>Nitrospiraceae</taxon>
        <taxon>Nitrospira</taxon>
    </lineage>
</organism>
<keyword evidence="3 5" id="KW-0472">Membrane</keyword>
<dbReference type="RefSeq" id="WP_080886613.1">
    <property type="nucleotide sequence ID" value="NZ_LT828648.1"/>
</dbReference>
<dbReference type="PANTHER" id="PTHR47529">
    <property type="entry name" value="PEPTIDYL-PROLYL CIS-TRANS ISOMERASE D"/>
    <property type="match status" value="1"/>
</dbReference>
<evidence type="ECO:0000313" key="7">
    <source>
        <dbReference type="Proteomes" id="UP000192042"/>
    </source>
</evidence>
<evidence type="ECO:0000256" key="1">
    <source>
        <dbReference type="ARBA" id="ARBA00004236"/>
    </source>
</evidence>
<dbReference type="SUPFAM" id="SSF109998">
    <property type="entry name" value="Triger factor/SurA peptide-binding domain-like"/>
    <property type="match status" value="1"/>
</dbReference>
<evidence type="ECO:0000256" key="4">
    <source>
        <dbReference type="ARBA" id="ARBA00023186"/>
    </source>
</evidence>
<keyword evidence="7" id="KW-1185">Reference proteome</keyword>
<evidence type="ECO:0000256" key="2">
    <source>
        <dbReference type="ARBA" id="ARBA00022475"/>
    </source>
</evidence>
<dbReference type="EMBL" id="LT828648">
    <property type="protein sequence ID" value="SLM48197.1"/>
    <property type="molecule type" value="Genomic_DNA"/>
</dbReference>
<dbReference type="KEGG" id="nja:NSJP_2025"/>
<keyword evidence="6" id="KW-0413">Isomerase</keyword>
<dbReference type="GO" id="GO:0005886">
    <property type="term" value="C:plasma membrane"/>
    <property type="evidence" value="ECO:0007669"/>
    <property type="project" value="UniProtKB-SubCell"/>
</dbReference>
<keyword evidence="5" id="KW-0812">Transmembrane</keyword>
<dbReference type="GO" id="GO:0003755">
    <property type="term" value="F:peptidyl-prolyl cis-trans isomerase activity"/>
    <property type="evidence" value="ECO:0007669"/>
    <property type="project" value="UniProtKB-EC"/>
</dbReference>
<protein>
    <submittedName>
        <fullName evidence="6">Putative Peptidyl-prolyl cis-trans isomerase D</fullName>
        <ecNumber evidence="6">5.2.1.8</ecNumber>
    </submittedName>
</protein>
<reference evidence="6 7" key="1">
    <citation type="submission" date="2017-03" db="EMBL/GenBank/DDBJ databases">
        <authorList>
            <person name="Afonso C.L."/>
            <person name="Miller P.J."/>
            <person name="Scott M.A."/>
            <person name="Spackman E."/>
            <person name="Goraichik I."/>
            <person name="Dimitrov K.M."/>
            <person name="Suarez D.L."/>
            <person name="Swayne D.E."/>
        </authorList>
    </citation>
    <scope>NUCLEOTIDE SEQUENCE [LARGE SCALE GENOMIC DNA]</scope>
    <source>
        <strain evidence="6">Genome sequencing of Nitrospira japonica strain NJ11</strain>
    </source>
</reference>
<evidence type="ECO:0000313" key="6">
    <source>
        <dbReference type="EMBL" id="SLM48197.1"/>
    </source>
</evidence>
<dbReference type="PANTHER" id="PTHR47529:SF1">
    <property type="entry name" value="PERIPLASMIC CHAPERONE PPID"/>
    <property type="match status" value="1"/>
</dbReference>
<dbReference type="InterPro" id="IPR052029">
    <property type="entry name" value="PpiD_chaperone"/>
</dbReference>